<keyword evidence="1" id="KW-0496">Mitochondrion</keyword>
<accession>A0A517LS58</accession>
<geneLocation type="mitochondrion" evidence="1"/>
<reference evidence="1" key="1">
    <citation type="submission" date="2019-01" db="EMBL/GenBank/DDBJ databases">
        <title>The complete mitochondrial genomes of Gammarus pisinnus and Gammarus lacustris.</title>
        <authorList>
            <person name="Sun S."/>
        </authorList>
    </citation>
    <scope>NUCLEOTIDE SEQUENCE</scope>
</reference>
<dbReference type="RefSeq" id="YP_009684663.1">
    <property type="nucleotide sequence ID" value="NC_044410.1"/>
</dbReference>
<evidence type="ECO:0000313" key="1">
    <source>
        <dbReference type="EMBL" id="QDS78466.1"/>
    </source>
</evidence>
<dbReference type="AlphaFoldDB" id="A0A517LS58"/>
<organism evidence="1">
    <name type="scientific">Gammarus pisinnus</name>
    <dbReference type="NCBI Taxonomy" id="1486748"/>
    <lineage>
        <taxon>Eukaryota</taxon>
        <taxon>Metazoa</taxon>
        <taxon>Ecdysozoa</taxon>
        <taxon>Arthropoda</taxon>
        <taxon>Crustacea</taxon>
        <taxon>Multicrustacea</taxon>
        <taxon>Malacostraca</taxon>
        <taxon>Eumalacostraca</taxon>
        <taxon>Peracarida</taxon>
        <taxon>Amphipoda</taxon>
        <taxon>Senticaudata</taxon>
        <taxon>Gammarida</taxon>
        <taxon>Gammaridira</taxon>
        <taxon>Gammaroidea</taxon>
        <taxon>Gammaridae</taxon>
        <taxon>Gammarus</taxon>
    </lineage>
</organism>
<gene>
    <name evidence="1" type="primary">atp8</name>
</gene>
<name>A0A517LS58_9CRUS</name>
<protein>
    <submittedName>
        <fullName evidence="1">ATP synthase F0 subunit 8</fullName>
    </submittedName>
</protein>
<dbReference type="GeneID" id="41657711"/>
<proteinExistence type="predicted"/>
<dbReference type="EMBL" id="MK354236">
    <property type="protein sequence ID" value="QDS78466.1"/>
    <property type="molecule type" value="Genomic_DNA"/>
</dbReference>
<sequence>MPQMAPVMATLVFFLTLYLFISTNSFVYFMSTLMSNSLKSQTLPCNLIWPW</sequence>